<proteinExistence type="predicted"/>
<dbReference type="InterPro" id="IPR005467">
    <property type="entry name" value="His_kinase_dom"/>
</dbReference>
<dbReference type="KEGG" id="hth:HTH_0470"/>
<keyword evidence="15" id="KW-1185">Reference proteome</keyword>
<dbReference type="InterPro" id="IPR036890">
    <property type="entry name" value="HATPase_C_sf"/>
</dbReference>
<keyword evidence="4" id="KW-0597">Phosphoprotein</keyword>
<comment type="subcellular location">
    <subcellularLocation>
        <location evidence="2">Membrane</location>
        <topology evidence="2">Multi-pass membrane protein</topology>
    </subcellularLocation>
</comment>
<dbReference type="KEGG" id="hte:Hydth_0468"/>
<evidence type="ECO:0000256" key="9">
    <source>
        <dbReference type="ARBA" id="ARBA00023136"/>
    </source>
</evidence>
<evidence type="ECO:0000256" key="7">
    <source>
        <dbReference type="ARBA" id="ARBA00022777"/>
    </source>
</evidence>
<reference evidence="14 15" key="1">
    <citation type="journal article" date="2010" name="J. Bacteriol.">
        <title>Complete genome sequence of the thermophilic, obligately chemolithoautotrophic hydrogen-oxidizing bacterium Hydrogenobacter thermophilus TK-6.</title>
        <authorList>
            <person name="Arai H."/>
            <person name="Kanbe H."/>
            <person name="Ishii M."/>
            <person name="Igarashi Y."/>
        </authorList>
    </citation>
    <scope>NUCLEOTIDE SEQUENCE [LARGE SCALE GENOMIC DNA]</scope>
    <source>
        <strain evidence="15">DSM 6534 / IAM 12695 / TK-6 [Tokyo]</strain>
    </source>
</reference>
<evidence type="ECO:0000256" key="11">
    <source>
        <dbReference type="SAM" id="Phobius"/>
    </source>
</evidence>
<evidence type="ECO:0000256" key="2">
    <source>
        <dbReference type="ARBA" id="ARBA00004141"/>
    </source>
</evidence>
<dbReference type="InterPro" id="IPR003660">
    <property type="entry name" value="HAMP_dom"/>
</dbReference>
<dbReference type="PATRIC" id="fig|608538.5.peg.474"/>
<evidence type="ECO:0000259" key="13">
    <source>
        <dbReference type="PROSITE" id="PS50885"/>
    </source>
</evidence>
<dbReference type="InterPro" id="IPR003594">
    <property type="entry name" value="HATPase_dom"/>
</dbReference>
<comment type="catalytic activity">
    <reaction evidence="1">
        <text>ATP + protein L-histidine = ADP + protein N-phospho-L-histidine.</text>
        <dbReference type="EC" id="2.7.13.3"/>
    </reaction>
</comment>
<dbReference type="STRING" id="608538.HTH_0470"/>
<evidence type="ECO:0000256" key="10">
    <source>
        <dbReference type="SAM" id="Coils"/>
    </source>
</evidence>
<dbReference type="InterPro" id="IPR050398">
    <property type="entry name" value="HssS/ArlS-like"/>
</dbReference>
<feature type="coiled-coil region" evidence="10">
    <location>
        <begin position="279"/>
        <end position="310"/>
    </location>
</feature>
<organism evidence="14 15">
    <name type="scientific">Hydrogenobacter thermophilus (strain DSM 6534 / IAM 12695 / TK-6)</name>
    <dbReference type="NCBI Taxonomy" id="608538"/>
    <lineage>
        <taxon>Bacteria</taxon>
        <taxon>Pseudomonadati</taxon>
        <taxon>Aquificota</taxon>
        <taxon>Aquificia</taxon>
        <taxon>Aquificales</taxon>
        <taxon>Aquificaceae</taxon>
        <taxon>Hydrogenobacter</taxon>
    </lineage>
</organism>
<evidence type="ECO:0000313" key="15">
    <source>
        <dbReference type="Proteomes" id="UP000002574"/>
    </source>
</evidence>
<evidence type="ECO:0000259" key="12">
    <source>
        <dbReference type="PROSITE" id="PS50109"/>
    </source>
</evidence>
<dbReference type="Pfam" id="PF02518">
    <property type="entry name" value="HATPase_c"/>
    <property type="match status" value="1"/>
</dbReference>
<sequence length="586" mass="67848">MRLYLTFLLIFLIFLGINIALLDNLRKVWQIGFPIILLVINIDLLVLVIVFAIFFRKFIKVYLEGSKKRLRKKLSQALLLYIFVPILFLNFATSFILIQSTKTLVSSQLKDVAQKAQILYESLKKREQERIKLYREFFAFLVSRGEDPRAYLRGLKEVESIEPAKNCLENLMEDKAVMCIGGYRIVLKRDKETLGNINSLYYVSRQIRNLVKSRDVISSVYVYFLVLITLITLLATVWFGNLVARYISLPLERLSSKVKEIAKGNFSIKVGVPYTGDEIQELSEAFERMRSELQRTYTKLENDKRMLEGLINALPVGVVYIHKDGSLMVNESFKKMFGEKVKAEEDLAKIQNKAYIRQVAVESEEGKVFIYEDLQPVILSERFKTWQYAVKRIAHEIKNPLTPISLNLERVLRLLEKEPLSKEKITESIRVVLEEIARIRDTINKFRDLSVEREPKLEELSLKDIIRDISKLYTGISVEVQGDKKVYADREMLRDMFLNLFNNSLEWHAKKVSINIREDALEYVDDGRGIEKGKEELIFIPYHSESPQGMGLGLAVVKHIAQVHGWSVKALHNPAGFHLVVSFRPM</sequence>
<evidence type="ECO:0000256" key="4">
    <source>
        <dbReference type="ARBA" id="ARBA00022553"/>
    </source>
</evidence>
<dbReference type="SMART" id="SM00388">
    <property type="entry name" value="HisKA"/>
    <property type="match status" value="1"/>
</dbReference>
<accession>D3DGI2</accession>
<dbReference type="PANTHER" id="PTHR45528:SF9">
    <property type="entry name" value="SENSOR HISTIDINE KINASE YBDK"/>
    <property type="match status" value="1"/>
</dbReference>
<dbReference type="SMART" id="SM00387">
    <property type="entry name" value="HATPase_c"/>
    <property type="match status" value="1"/>
</dbReference>
<feature type="domain" description="Histidine kinase" evidence="12">
    <location>
        <begin position="392"/>
        <end position="586"/>
    </location>
</feature>
<evidence type="ECO:0000256" key="5">
    <source>
        <dbReference type="ARBA" id="ARBA00022679"/>
    </source>
</evidence>
<dbReference type="AlphaFoldDB" id="D3DGI2"/>
<gene>
    <name evidence="14" type="ordered locus">HTH_0470</name>
</gene>
<keyword evidence="6 11" id="KW-0812">Transmembrane</keyword>
<dbReference type="eggNOG" id="COG5000">
    <property type="taxonomic scope" value="Bacteria"/>
</dbReference>
<evidence type="ECO:0000256" key="1">
    <source>
        <dbReference type="ARBA" id="ARBA00000085"/>
    </source>
</evidence>
<dbReference type="Gene3D" id="6.10.340.10">
    <property type="match status" value="1"/>
</dbReference>
<dbReference type="PROSITE" id="PS50109">
    <property type="entry name" value="HIS_KIN"/>
    <property type="match status" value="1"/>
</dbReference>
<protein>
    <recommendedName>
        <fullName evidence="3">histidine kinase</fullName>
        <ecNumber evidence="3">2.7.13.3</ecNumber>
    </recommendedName>
</protein>
<feature type="transmembrane region" description="Helical" evidence="11">
    <location>
        <begin position="77"/>
        <end position="98"/>
    </location>
</feature>
<dbReference type="Pfam" id="PF00672">
    <property type="entry name" value="HAMP"/>
    <property type="match status" value="1"/>
</dbReference>
<keyword evidence="7 14" id="KW-0418">Kinase</keyword>
<dbReference type="PANTHER" id="PTHR45528">
    <property type="entry name" value="SENSOR HISTIDINE KINASE CPXA"/>
    <property type="match status" value="1"/>
</dbReference>
<evidence type="ECO:0000256" key="3">
    <source>
        <dbReference type="ARBA" id="ARBA00012438"/>
    </source>
</evidence>
<dbReference type="GO" id="GO:0000155">
    <property type="term" value="F:phosphorelay sensor kinase activity"/>
    <property type="evidence" value="ECO:0007669"/>
    <property type="project" value="InterPro"/>
</dbReference>
<dbReference type="Pfam" id="PF00512">
    <property type="entry name" value="HisKA"/>
    <property type="match status" value="1"/>
</dbReference>
<name>D3DGI2_HYDTT</name>
<feature type="transmembrane region" description="Helical" evidence="11">
    <location>
        <begin position="32"/>
        <end position="56"/>
    </location>
</feature>
<dbReference type="InterPro" id="IPR003661">
    <property type="entry name" value="HisK_dim/P_dom"/>
</dbReference>
<dbReference type="Gene3D" id="1.10.287.130">
    <property type="match status" value="1"/>
</dbReference>
<dbReference type="EC" id="2.7.13.3" evidence="3"/>
<keyword evidence="8 11" id="KW-1133">Transmembrane helix</keyword>
<evidence type="ECO:0000256" key="6">
    <source>
        <dbReference type="ARBA" id="ARBA00022692"/>
    </source>
</evidence>
<dbReference type="Proteomes" id="UP000002574">
    <property type="component" value="Chromosome"/>
</dbReference>
<dbReference type="SMART" id="SM00304">
    <property type="entry name" value="HAMP"/>
    <property type="match status" value="1"/>
</dbReference>
<keyword evidence="10" id="KW-0175">Coiled coil</keyword>
<dbReference type="SUPFAM" id="SSF47384">
    <property type="entry name" value="Homodimeric domain of signal transducing histidine kinase"/>
    <property type="match status" value="1"/>
</dbReference>
<evidence type="ECO:0000256" key="8">
    <source>
        <dbReference type="ARBA" id="ARBA00022989"/>
    </source>
</evidence>
<dbReference type="SUPFAM" id="SSF158472">
    <property type="entry name" value="HAMP domain-like"/>
    <property type="match status" value="1"/>
</dbReference>
<dbReference type="Gene3D" id="3.30.565.10">
    <property type="entry name" value="Histidine kinase-like ATPase, C-terminal domain"/>
    <property type="match status" value="1"/>
</dbReference>
<dbReference type="GO" id="GO:0016020">
    <property type="term" value="C:membrane"/>
    <property type="evidence" value="ECO:0007669"/>
    <property type="project" value="UniProtKB-SubCell"/>
</dbReference>
<dbReference type="EMBL" id="AP011112">
    <property type="protein sequence ID" value="BAI68934.1"/>
    <property type="molecule type" value="Genomic_DNA"/>
</dbReference>
<feature type="domain" description="HAMP" evidence="13">
    <location>
        <begin position="245"/>
        <end position="298"/>
    </location>
</feature>
<evidence type="ECO:0000313" key="14">
    <source>
        <dbReference type="EMBL" id="BAI68934.1"/>
    </source>
</evidence>
<dbReference type="InterPro" id="IPR036097">
    <property type="entry name" value="HisK_dim/P_sf"/>
</dbReference>
<keyword evidence="5" id="KW-0808">Transferase</keyword>
<dbReference type="OrthoDB" id="9815750at2"/>
<dbReference type="PROSITE" id="PS50885">
    <property type="entry name" value="HAMP"/>
    <property type="match status" value="1"/>
</dbReference>
<dbReference type="SUPFAM" id="SSF55874">
    <property type="entry name" value="ATPase domain of HSP90 chaperone/DNA topoisomerase II/histidine kinase"/>
    <property type="match status" value="1"/>
</dbReference>
<keyword evidence="9 11" id="KW-0472">Membrane</keyword>
<dbReference type="CDD" id="cd00082">
    <property type="entry name" value="HisKA"/>
    <property type="match status" value="1"/>
</dbReference>
<feature type="transmembrane region" description="Helical" evidence="11">
    <location>
        <begin position="220"/>
        <end position="244"/>
    </location>
</feature>
<dbReference type="CDD" id="cd06225">
    <property type="entry name" value="HAMP"/>
    <property type="match status" value="1"/>
</dbReference>